<dbReference type="Proteomes" id="UP000600080">
    <property type="component" value="Unassembled WGS sequence"/>
</dbReference>
<reference evidence="3" key="1">
    <citation type="journal article" date="2019" name="Int. J. Syst. Evol. Microbiol.">
        <title>The Global Catalogue of Microorganisms (GCM) 10K type strain sequencing project: providing services to taxonomists for standard genome sequencing and annotation.</title>
        <authorList>
            <consortium name="The Broad Institute Genomics Platform"/>
            <consortium name="The Broad Institute Genome Sequencing Center for Infectious Disease"/>
            <person name="Wu L."/>
            <person name="Ma J."/>
        </authorList>
    </citation>
    <scope>NUCLEOTIDE SEQUENCE [LARGE SCALE GENOMIC DNA]</scope>
    <source>
        <strain evidence="3">CGMCC 4.7323</strain>
    </source>
</reference>
<evidence type="ECO:0000256" key="1">
    <source>
        <dbReference type="SAM" id="MobiDB-lite"/>
    </source>
</evidence>
<dbReference type="GeneID" id="301547185"/>
<organism evidence="2 3">
    <name type="scientific">Streptomyces kronopolitis</name>
    <dbReference type="NCBI Taxonomy" id="1612435"/>
    <lineage>
        <taxon>Bacteria</taxon>
        <taxon>Bacillati</taxon>
        <taxon>Actinomycetota</taxon>
        <taxon>Actinomycetes</taxon>
        <taxon>Kitasatosporales</taxon>
        <taxon>Streptomycetaceae</taxon>
        <taxon>Streptomyces</taxon>
    </lineage>
</organism>
<sequence length="76" mass="7644">METVVTVAAILALIIVVAYLIRLRGTPQAGPGAARHGGRGAAARGGSLPGRGDRRAARRRTAGLPDPPACPPGGPR</sequence>
<comment type="caution">
    <text evidence="2">The sequence shown here is derived from an EMBL/GenBank/DDBJ whole genome shotgun (WGS) entry which is preliminary data.</text>
</comment>
<accession>A0ABQ2J2T7</accession>
<evidence type="ECO:0000313" key="3">
    <source>
        <dbReference type="Proteomes" id="UP000600080"/>
    </source>
</evidence>
<proteinExistence type="predicted"/>
<feature type="region of interest" description="Disordered" evidence="1">
    <location>
        <begin position="27"/>
        <end position="76"/>
    </location>
</feature>
<gene>
    <name evidence="2" type="ORF">GCM10012285_13220</name>
</gene>
<dbReference type="RefSeq" id="WP_189096604.1">
    <property type="nucleotide sequence ID" value="NZ_BMND01000004.1"/>
</dbReference>
<feature type="compositionally biased region" description="Pro residues" evidence="1">
    <location>
        <begin position="65"/>
        <end position="76"/>
    </location>
</feature>
<protein>
    <submittedName>
        <fullName evidence="2">Uncharacterized protein</fullName>
    </submittedName>
</protein>
<dbReference type="EMBL" id="BMND01000004">
    <property type="protein sequence ID" value="GGN37905.1"/>
    <property type="molecule type" value="Genomic_DNA"/>
</dbReference>
<keyword evidence="3" id="KW-1185">Reference proteome</keyword>
<name>A0ABQ2J2T7_9ACTN</name>
<evidence type="ECO:0000313" key="2">
    <source>
        <dbReference type="EMBL" id="GGN37905.1"/>
    </source>
</evidence>